<evidence type="ECO:0000256" key="3">
    <source>
        <dbReference type="ARBA" id="ARBA00022989"/>
    </source>
</evidence>
<dbReference type="InterPro" id="IPR004342">
    <property type="entry name" value="EXS_C"/>
</dbReference>
<accession>A0A4Y7Q6J5</accession>
<evidence type="ECO:0000256" key="1">
    <source>
        <dbReference type="ARBA" id="ARBA00004141"/>
    </source>
</evidence>
<dbReference type="GO" id="GO:0016036">
    <property type="term" value="P:cellular response to phosphate starvation"/>
    <property type="evidence" value="ECO:0007669"/>
    <property type="project" value="TreeGrafter"/>
</dbReference>
<evidence type="ECO:0000256" key="2">
    <source>
        <dbReference type="ARBA" id="ARBA00022692"/>
    </source>
</evidence>
<dbReference type="GO" id="GO:0005794">
    <property type="term" value="C:Golgi apparatus"/>
    <property type="evidence" value="ECO:0007669"/>
    <property type="project" value="TreeGrafter"/>
</dbReference>
<dbReference type="PANTHER" id="PTHR10783:SF103">
    <property type="entry name" value="SOLUTE CARRIER FAMILY 53 MEMBER 1"/>
    <property type="match status" value="1"/>
</dbReference>
<feature type="compositionally biased region" description="Basic residues" evidence="5">
    <location>
        <begin position="276"/>
        <end position="285"/>
    </location>
</feature>
<protein>
    <submittedName>
        <fullName evidence="8">EXS-domain-containing protein</fullName>
    </submittedName>
</protein>
<dbReference type="OrthoDB" id="9970435at2759"/>
<keyword evidence="9" id="KW-1185">Reference proteome</keyword>
<dbReference type="EMBL" id="ML170173">
    <property type="protein sequence ID" value="TDL22762.1"/>
    <property type="molecule type" value="Genomic_DNA"/>
</dbReference>
<keyword evidence="3 6" id="KW-1133">Transmembrane helix</keyword>
<evidence type="ECO:0000313" key="8">
    <source>
        <dbReference type="EMBL" id="TDL22762.1"/>
    </source>
</evidence>
<feature type="compositionally biased region" description="Basic and acidic residues" evidence="5">
    <location>
        <begin position="287"/>
        <end position="297"/>
    </location>
</feature>
<feature type="transmembrane region" description="Helical" evidence="6">
    <location>
        <begin position="39"/>
        <end position="58"/>
    </location>
</feature>
<evidence type="ECO:0000256" key="4">
    <source>
        <dbReference type="ARBA" id="ARBA00023136"/>
    </source>
</evidence>
<sequence>MFYPSSRWWLIRNVGKLLASGTMPVEFTDFWLGDQFCSLVFTLSNIFFIGCAYVDGWGSSWNECSSRRHWGAPFALASLPLVVRAVQSVKRYSDSHLNTHLINGGKYLTGVIYYAVYFAWRHSGNPHNWLMALFCLAGTSYSIYAASWDMLMDWSLLKRPAQYPLLRRELVYTNHIPLYYFALITNLVIRFSWIIYIPSAGMDSTLRTFIAAILEMLRRCQWNFFRLENEHIGNTDQYRVTREVPLPYSFHDGDNISDDDGGEEEDENFSGTDSWRRRRPVRLPRLRNQDMDASHSS</sequence>
<feature type="compositionally biased region" description="Acidic residues" evidence="5">
    <location>
        <begin position="255"/>
        <end position="268"/>
    </location>
</feature>
<feature type="domain" description="EXS" evidence="7">
    <location>
        <begin position="64"/>
        <end position="258"/>
    </location>
</feature>
<gene>
    <name evidence="8" type="ORF">BD410DRAFT_722443</name>
</gene>
<dbReference type="PANTHER" id="PTHR10783">
    <property type="entry name" value="XENOTROPIC AND POLYTROPIC RETROVIRUS RECEPTOR 1-RELATED"/>
    <property type="match status" value="1"/>
</dbReference>
<keyword evidence="2 6" id="KW-0812">Transmembrane</keyword>
<dbReference type="Pfam" id="PF03124">
    <property type="entry name" value="EXS"/>
    <property type="match status" value="1"/>
</dbReference>
<proteinExistence type="predicted"/>
<dbReference type="Proteomes" id="UP000294933">
    <property type="component" value="Unassembled WGS sequence"/>
</dbReference>
<feature type="transmembrane region" description="Helical" evidence="6">
    <location>
        <begin position="101"/>
        <end position="120"/>
    </location>
</feature>
<dbReference type="GO" id="GO:0005886">
    <property type="term" value="C:plasma membrane"/>
    <property type="evidence" value="ECO:0007669"/>
    <property type="project" value="TreeGrafter"/>
</dbReference>
<dbReference type="PROSITE" id="PS51380">
    <property type="entry name" value="EXS"/>
    <property type="match status" value="1"/>
</dbReference>
<feature type="region of interest" description="Disordered" evidence="5">
    <location>
        <begin position="254"/>
        <end position="297"/>
    </location>
</feature>
<feature type="transmembrane region" description="Helical" evidence="6">
    <location>
        <begin position="178"/>
        <end position="197"/>
    </location>
</feature>
<dbReference type="AlphaFoldDB" id="A0A4Y7Q6J5"/>
<organism evidence="8 9">
    <name type="scientific">Rickenella mellea</name>
    <dbReference type="NCBI Taxonomy" id="50990"/>
    <lineage>
        <taxon>Eukaryota</taxon>
        <taxon>Fungi</taxon>
        <taxon>Dikarya</taxon>
        <taxon>Basidiomycota</taxon>
        <taxon>Agaricomycotina</taxon>
        <taxon>Agaricomycetes</taxon>
        <taxon>Hymenochaetales</taxon>
        <taxon>Rickenellaceae</taxon>
        <taxon>Rickenella</taxon>
    </lineage>
</organism>
<comment type="subcellular location">
    <subcellularLocation>
        <location evidence="1">Membrane</location>
        <topology evidence="1">Multi-pass membrane protein</topology>
    </subcellularLocation>
</comment>
<keyword evidence="4 6" id="KW-0472">Membrane</keyword>
<dbReference type="GO" id="GO:0000822">
    <property type="term" value="F:inositol hexakisphosphate binding"/>
    <property type="evidence" value="ECO:0007669"/>
    <property type="project" value="TreeGrafter"/>
</dbReference>
<dbReference type="VEuPathDB" id="FungiDB:BD410DRAFT_722443"/>
<feature type="transmembrane region" description="Helical" evidence="6">
    <location>
        <begin position="129"/>
        <end position="148"/>
    </location>
</feature>
<evidence type="ECO:0000256" key="5">
    <source>
        <dbReference type="SAM" id="MobiDB-lite"/>
    </source>
</evidence>
<reference evidence="8 9" key="1">
    <citation type="submission" date="2018-06" db="EMBL/GenBank/DDBJ databases">
        <title>A transcriptomic atlas of mushroom development highlights an independent origin of complex multicellularity.</title>
        <authorList>
            <consortium name="DOE Joint Genome Institute"/>
            <person name="Krizsan K."/>
            <person name="Almasi E."/>
            <person name="Merenyi Z."/>
            <person name="Sahu N."/>
            <person name="Viragh M."/>
            <person name="Koszo T."/>
            <person name="Mondo S."/>
            <person name="Kiss B."/>
            <person name="Balint B."/>
            <person name="Kues U."/>
            <person name="Barry K."/>
            <person name="Hegedus J.C."/>
            <person name="Henrissat B."/>
            <person name="Johnson J."/>
            <person name="Lipzen A."/>
            <person name="Ohm R."/>
            <person name="Nagy I."/>
            <person name="Pangilinan J."/>
            <person name="Yan J."/>
            <person name="Xiong Y."/>
            <person name="Grigoriev I.V."/>
            <person name="Hibbett D.S."/>
            <person name="Nagy L.G."/>
        </authorList>
    </citation>
    <scope>NUCLEOTIDE SEQUENCE [LARGE SCALE GENOMIC DNA]</scope>
    <source>
        <strain evidence="8 9">SZMC22713</strain>
    </source>
</reference>
<evidence type="ECO:0000259" key="7">
    <source>
        <dbReference type="PROSITE" id="PS51380"/>
    </source>
</evidence>
<name>A0A4Y7Q6J5_9AGAM</name>
<evidence type="ECO:0000256" key="6">
    <source>
        <dbReference type="SAM" id="Phobius"/>
    </source>
</evidence>
<dbReference type="STRING" id="50990.A0A4Y7Q6J5"/>
<dbReference type="GO" id="GO:0006817">
    <property type="term" value="P:phosphate ion transport"/>
    <property type="evidence" value="ECO:0007669"/>
    <property type="project" value="TreeGrafter"/>
</dbReference>
<evidence type="ECO:0000313" key="9">
    <source>
        <dbReference type="Proteomes" id="UP000294933"/>
    </source>
</evidence>